<name>A0ABY6N455_9ALTE</name>
<feature type="signal peptide" evidence="2">
    <location>
        <begin position="1"/>
        <end position="23"/>
    </location>
</feature>
<evidence type="ECO:0000256" key="2">
    <source>
        <dbReference type="SAM" id="SignalP"/>
    </source>
</evidence>
<feature type="chain" id="PRO_5047273189" evidence="2">
    <location>
        <begin position="24"/>
        <end position="186"/>
    </location>
</feature>
<dbReference type="EMBL" id="CP100390">
    <property type="protein sequence ID" value="UZE96871.1"/>
    <property type="molecule type" value="Genomic_DNA"/>
</dbReference>
<evidence type="ECO:0000313" key="3">
    <source>
        <dbReference type="EMBL" id="UZE96871.1"/>
    </source>
</evidence>
<reference evidence="3" key="1">
    <citation type="submission" date="2022-06" db="EMBL/GenBank/DDBJ databases">
        <title>Alkalimarinus sp. nov., isolated from gut of a Alitta virens.</title>
        <authorList>
            <person name="Yang A.I."/>
            <person name="Shin N.-R."/>
        </authorList>
    </citation>
    <scope>NUCLEOTIDE SEQUENCE</scope>
    <source>
        <strain evidence="3">A2M4</strain>
    </source>
</reference>
<evidence type="ECO:0000256" key="1">
    <source>
        <dbReference type="SAM" id="MobiDB-lite"/>
    </source>
</evidence>
<keyword evidence="2" id="KW-0732">Signal</keyword>
<proteinExistence type="predicted"/>
<dbReference type="Proteomes" id="UP001163739">
    <property type="component" value="Chromosome"/>
</dbReference>
<sequence length="186" mass="19765">MSKLKTNTIMFCATLLGVLQTNAVYSVEPMSESDMGNVLAVSGDVLNIMGATASGNAAGTSVSERQLEARNKQASSAASYIETDSSLEPRANASLTPSNINPQDSVSTYKVSERSNGALGNTTLFYDEKANLNNSSYKDNTLTINQNVQVQRVQIEQARHSTGAAARGDYTFGGIQINGAVSIMQR</sequence>
<protein>
    <submittedName>
        <fullName evidence="3">Uncharacterized protein</fullName>
    </submittedName>
</protein>
<feature type="compositionally biased region" description="Polar residues" evidence="1">
    <location>
        <begin position="93"/>
        <end position="105"/>
    </location>
</feature>
<keyword evidence="4" id="KW-1185">Reference proteome</keyword>
<evidence type="ECO:0000313" key="4">
    <source>
        <dbReference type="Proteomes" id="UP001163739"/>
    </source>
</evidence>
<gene>
    <name evidence="3" type="ORF">NKI27_03730</name>
</gene>
<feature type="region of interest" description="Disordered" evidence="1">
    <location>
        <begin position="71"/>
        <end position="105"/>
    </location>
</feature>
<organism evidence="3 4">
    <name type="scientific">Alkalimarinus alittae</name>
    <dbReference type="NCBI Taxonomy" id="2961619"/>
    <lineage>
        <taxon>Bacteria</taxon>
        <taxon>Pseudomonadati</taxon>
        <taxon>Pseudomonadota</taxon>
        <taxon>Gammaproteobacteria</taxon>
        <taxon>Alteromonadales</taxon>
        <taxon>Alteromonadaceae</taxon>
        <taxon>Alkalimarinus</taxon>
    </lineage>
</organism>
<accession>A0ABY6N455</accession>
<feature type="compositionally biased region" description="Polar residues" evidence="1">
    <location>
        <begin position="72"/>
        <end position="86"/>
    </location>
</feature>
<dbReference type="RefSeq" id="WP_265048356.1">
    <property type="nucleotide sequence ID" value="NZ_CP100390.1"/>
</dbReference>